<evidence type="ECO:0000313" key="1">
    <source>
        <dbReference type="EMBL" id="KAK8093421.1"/>
    </source>
</evidence>
<dbReference type="GeneID" id="92037481"/>
<keyword evidence="2" id="KW-1185">Reference proteome</keyword>
<comment type="caution">
    <text evidence="1">The sequence shown here is derived from an EMBL/GenBank/DDBJ whole genome shotgun (WGS) entry which is preliminary data.</text>
</comment>
<dbReference type="EMBL" id="JAQQWN010000002">
    <property type="protein sequence ID" value="KAK8093421.1"/>
    <property type="molecule type" value="Genomic_DNA"/>
</dbReference>
<protein>
    <submittedName>
        <fullName evidence="1">Kinesin</fullName>
    </submittedName>
</protein>
<evidence type="ECO:0000313" key="2">
    <source>
        <dbReference type="Proteomes" id="UP001433268"/>
    </source>
</evidence>
<proteinExistence type="predicted"/>
<dbReference type="RefSeq" id="XP_066674194.1">
    <property type="nucleotide sequence ID" value="XM_066804421.1"/>
</dbReference>
<sequence length="65" mass="7205">MASAVHFGTGNAGFQAAVINGPVNNEIYHYAPQERPETLLNLSSIIPFGRDNDFIQRGDILNRIY</sequence>
<organism evidence="1 2">
    <name type="scientific">Apiospora hydei</name>
    <dbReference type="NCBI Taxonomy" id="1337664"/>
    <lineage>
        <taxon>Eukaryota</taxon>
        <taxon>Fungi</taxon>
        <taxon>Dikarya</taxon>
        <taxon>Ascomycota</taxon>
        <taxon>Pezizomycotina</taxon>
        <taxon>Sordariomycetes</taxon>
        <taxon>Xylariomycetidae</taxon>
        <taxon>Amphisphaeriales</taxon>
        <taxon>Apiosporaceae</taxon>
        <taxon>Apiospora</taxon>
    </lineage>
</organism>
<gene>
    <name evidence="1" type="ORF">PG997_000106</name>
</gene>
<reference evidence="1 2" key="1">
    <citation type="submission" date="2023-01" db="EMBL/GenBank/DDBJ databases">
        <title>Analysis of 21 Apiospora genomes using comparative genomics revels a genus with tremendous synthesis potential of carbohydrate active enzymes and secondary metabolites.</title>
        <authorList>
            <person name="Sorensen T."/>
        </authorList>
    </citation>
    <scope>NUCLEOTIDE SEQUENCE [LARGE SCALE GENOMIC DNA]</scope>
    <source>
        <strain evidence="1 2">CBS 114990</strain>
    </source>
</reference>
<accession>A0ABR1X9U3</accession>
<dbReference type="Proteomes" id="UP001433268">
    <property type="component" value="Unassembled WGS sequence"/>
</dbReference>
<name>A0ABR1X9U3_9PEZI</name>